<feature type="repeat" description="PPR" evidence="3">
    <location>
        <begin position="947"/>
        <end position="981"/>
    </location>
</feature>
<proteinExistence type="inferred from homology"/>
<dbReference type="OrthoDB" id="434212at2759"/>
<name>A0A1Q9F0M0_SYMMI</name>
<keyword evidence="2" id="KW-0507">mRNA processing</keyword>
<dbReference type="PANTHER" id="PTHR47447">
    <property type="entry name" value="OS03G0856100 PROTEIN"/>
    <property type="match status" value="1"/>
</dbReference>
<dbReference type="GO" id="GO:0046872">
    <property type="term" value="F:metal ion binding"/>
    <property type="evidence" value="ECO:0007669"/>
    <property type="project" value="UniProtKB-KW"/>
</dbReference>
<dbReference type="Proteomes" id="UP000186817">
    <property type="component" value="Unassembled WGS sequence"/>
</dbReference>
<dbReference type="InterPro" id="IPR002885">
    <property type="entry name" value="PPR_rpt"/>
</dbReference>
<evidence type="ECO:0000256" key="2">
    <source>
        <dbReference type="HAMAP-Rule" id="MF_03226"/>
    </source>
</evidence>
<dbReference type="NCBIfam" id="TIGR00756">
    <property type="entry name" value="PPR"/>
    <property type="match status" value="3"/>
</dbReference>
<dbReference type="EMBL" id="LSRX01000031">
    <property type="protein sequence ID" value="OLQ13201.1"/>
    <property type="molecule type" value="Genomic_DNA"/>
</dbReference>
<evidence type="ECO:0000256" key="4">
    <source>
        <dbReference type="SAM" id="Coils"/>
    </source>
</evidence>
<dbReference type="Pfam" id="PF13041">
    <property type="entry name" value="PPR_2"/>
    <property type="match status" value="1"/>
</dbReference>
<dbReference type="Pfam" id="PF13812">
    <property type="entry name" value="PPR_3"/>
    <property type="match status" value="2"/>
</dbReference>
<feature type="repeat" description="PPR" evidence="3">
    <location>
        <begin position="1084"/>
        <end position="1118"/>
    </location>
</feature>
<feature type="binding site" evidence="2">
    <location>
        <position position="210"/>
    </location>
    <ligand>
        <name>Zn(2+)</name>
        <dbReference type="ChEBI" id="CHEBI:29105"/>
    </ligand>
</feature>
<sequence length="1236" mass="132763">MIISATGAAGSMLFKYRSELPFCSSVSMYSWSHVRMGIAVWRHMETRGLLADAVTFSTLMNSLGKRAHWKGAVSLIGEMKARRLPMSLVASSAAVAAAERGGSWQVAVGLFWECVAAGLTPDVVLEPALHFVQPLRALRASRAEPAVVTMADGTMSSKFMKSAFVGWTFTAGVYYPPDFDASKLMPVKALKPKGPQTMNIRMMFPFTMVCDSCKEYNYTGTKFTAKVEQIKRESYLGLKVYRFYGRCRHCWSEFTFKTDPKNSDYTMESGGKRTYEAWKDADAMESQLKQEREKEAAQDQMKALEQKAVDVQSEMQRLEDLDAIRTMNKRMGNRDQSIQGALDYLFKQEEARSADEEKLSKAEMEELKGFKEEKERFKEEKEQEARGKLDEEVVDLSETPAEPSASSAASKAPKAPQVGSAILAAVAERASAQAAKAKPKFAVKVKRKANDDAPGNGSELPDSKRPCIEGDDAPGPPAPATSSTETSAAAGGLLGAYADSDSSALSSALVKRVSIGLWLWCPLAFVGCMMTGLDLAVQSAAACGDSRVCDDLDVDLRDGDDDATEDSIMRRLAMTTTTGDADVVDDEEADDEDEEEGCFGKGVVVGGAGAVSVMAGKAHSDLSLGDQNSIQCDEGGHQEEQEEEEGEMGQCYLVSMALELLEFMQGAGMQVDVYSFGSAISACATGSMWREALSALGDMQIAEIFPSIVAWNSAVSACARAGQWQRAFRLLGDLEGMTLEADVVTYSSVMKACDMSGEWQLALALLGSLRRQDVRANLVAFNTAISACVFDRWALAVHMLQEAIAQAMCPDPFSLASALDACSAAEDWPLALNCLREGRIAATTPCWNAMIKAAAETGGWTMAVHLLQRLPADHLQPNIMTSGSTLKAAERASEWDVALLLATSIPQRLLRGNVIIYNSLLSALSQASKWQAALHLLDSMAAQCQPDSVSYNTTITACSRATQSQHAMELLSSMEHQSLQRSAISFNSAAGAFADGRWTSSLELLASMSTAAVAPNAGSCSAAMNACEKGGEWRWPLKALATARPGLANAVVYNAAMSACAQAIQWIRACDLMRQMTAATVAPTIVTFNSLVNALASGGQPELALQLLRGMGEVALLPNAVTLSSAVDACARGERWMWAFTVLEWFPRHRLPAPLEARRSAAYAASCAGRWRRAAFLLEASSAAADRAAIASAAAGSESAPPTVLLDVVAHGATGVLHALKGPESICELVEDLCQI</sequence>
<organism evidence="6 7">
    <name type="scientific">Symbiodinium microadriaticum</name>
    <name type="common">Dinoflagellate</name>
    <name type="synonym">Zooxanthella microadriatica</name>
    <dbReference type="NCBI Taxonomy" id="2951"/>
    <lineage>
        <taxon>Eukaryota</taxon>
        <taxon>Sar</taxon>
        <taxon>Alveolata</taxon>
        <taxon>Dinophyceae</taxon>
        <taxon>Suessiales</taxon>
        <taxon>Symbiodiniaceae</taxon>
        <taxon>Symbiodinium</taxon>
    </lineage>
</organism>
<dbReference type="Gene3D" id="1.25.40.10">
    <property type="entry name" value="Tetratricopeptide repeat domain"/>
    <property type="match status" value="5"/>
</dbReference>
<reference evidence="6 7" key="1">
    <citation type="submission" date="2016-02" db="EMBL/GenBank/DDBJ databases">
        <title>Genome analysis of coral dinoflagellate symbionts highlights evolutionary adaptations to a symbiotic lifestyle.</title>
        <authorList>
            <person name="Aranda M."/>
            <person name="Li Y."/>
            <person name="Liew Y.J."/>
            <person name="Baumgarten S."/>
            <person name="Simakov O."/>
            <person name="Wilson M."/>
            <person name="Piel J."/>
            <person name="Ashoor H."/>
            <person name="Bougouffa S."/>
            <person name="Bajic V.B."/>
            <person name="Ryu T."/>
            <person name="Ravasi T."/>
            <person name="Bayer T."/>
            <person name="Micklem G."/>
            <person name="Kim H."/>
            <person name="Bhak J."/>
            <person name="Lajeunesse T.C."/>
            <person name="Voolstra C.R."/>
        </authorList>
    </citation>
    <scope>NUCLEOTIDE SEQUENCE [LARGE SCALE GENOMIC DNA]</scope>
    <source>
        <strain evidence="6 7">CCMP2467</strain>
    </source>
</reference>
<feature type="repeat" description="PPR" evidence="3">
    <location>
        <begin position="707"/>
        <end position="741"/>
    </location>
</feature>
<evidence type="ECO:0000313" key="7">
    <source>
        <dbReference type="Proteomes" id="UP000186817"/>
    </source>
</evidence>
<feature type="compositionally biased region" description="Basic and acidic residues" evidence="5">
    <location>
        <begin position="371"/>
        <end position="391"/>
    </location>
</feature>
<dbReference type="AlphaFoldDB" id="A0A1Q9F0M0"/>
<feature type="repeat" description="PPR" evidence="3">
    <location>
        <begin position="742"/>
        <end position="776"/>
    </location>
</feature>
<dbReference type="InterPro" id="IPR007590">
    <property type="entry name" value="Saf4/Yju2"/>
</dbReference>
<accession>A0A1Q9F0M0</accession>
<dbReference type="InterPro" id="IPR011990">
    <property type="entry name" value="TPR-like_helical_dom_sf"/>
</dbReference>
<feature type="repeat" description="PPR" evidence="3">
    <location>
        <begin position="1049"/>
        <end position="1083"/>
    </location>
</feature>
<evidence type="ECO:0000256" key="1">
    <source>
        <dbReference type="ARBA" id="ARBA00022737"/>
    </source>
</evidence>
<feature type="binding site" evidence="2">
    <location>
        <position position="213"/>
    </location>
    <ligand>
        <name>Zn(2+)</name>
        <dbReference type="ChEBI" id="CHEBI:29105"/>
    </ligand>
</feature>
<feature type="coiled-coil region" evidence="4">
    <location>
        <begin position="287"/>
        <end position="321"/>
    </location>
</feature>
<keyword evidence="2" id="KW-0539">Nucleus</keyword>
<feature type="region of interest" description="Disordered" evidence="5">
    <location>
        <begin position="371"/>
        <end position="416"/>
    </location>
</feature>
<comment type="function">
    <text evidence="2">Part of the spliceosome which catalyzes two sequential transesterification reactions, first the excision of the non-coding intron from pre-mRNA and then the ligation of the coding exons to form the mature mRNA. Plays a role in stabilizing the structure of the spliceosome catalytic core and docking of the branch helix into the active site, producing 5'-exon and lariat intron-3'-intermediates.</text>
</comment>
<dbReference type="Pfam" id="PF01535">
    <property type="entry name" value="PPR"/>
    <property type="match status" value="1"/>
</dbReference>
<dbReference type="InterPro" id="IPR043701">
    <property type="entry name" value="Yju2"/>
</dbReference>
<feature type="region of interest" description="Disordered" evidence="5">
    <location>
        <begin position="441"/>
        <end position="487"/>
    </location>
</feature>
<comment type="subunit">
    <text evidence="2">Component of the spliceosome. Present in the activated B complex, the catalytically activated B* complex which catalyzes the branching, the catalytic step 1 C complex catalyzing the exon ligation, and the postcatalytic P complex containing the ligated exons (mRNA) and the excised lariat intron.</text>
</comment>
<feature type="binding site" evidence="2">
    <location>
        <position position="250"/>
    </location>
    <ligand>
        <name>Zn(2+)</name>
        <dbReference type="ChEBI" id="CHEBI:29105"/>
    </ligand>
</feature>
<dbReference type="GO" id="GO:0071006">
    <property type="term" value="C:U2-type catalytic step 1 spliceosome"/>
    <property type="evidence" value="ECO:0007669"/>
    <property type="project" value="UniProtKB-UniRule"/>
</dbReference>
<feature type="compositionally biased region" description="Low complexity" evidence="5">
    <location>
        <begin position="400"/>
        <end position="416"/>
    </location>
</feature>
<feature type="repeat" description="PPR" evidence="3">
    <location>
        <begin position="913"/>
        <end position="943"/>
    </location>
</feature>
<dbReference type="Pfam" id="PF04502">
    <property type="entry name" value="Saf4_Yju2"/>
    <property type="match status" value="1"/>
</dbReference>
<dbReference type="PROSITE" id="PS51375">
    <property type="entry name" value="PPR"/>
    <property type="match status" value="7"/>
</dbReference>
<dbReference type="HAMAP" id="MF_03226">
    <property type="entry name" value="YJU2"/>
    <property type="match status" value="1"/>
</dbReference>
<dbReference type="PANTHER" id="PTHR47447:SF17">
    <property type="entry name" value="OS12G0638900 PROTEIN"/>
    <property type="match status" value="1"/>
</dbReference>
<comment type="subcellular location">
    <subcellularLocation>
        <location evidence="2">Nucleus</location>
    </subcellularLocation>
</comment>
<evidence type="ECO:0000256" key="5">
    <source>
        <dbReference type="SAM" id="MobiDB-lite"/>
    </source>
</evidence>
<keyword evidence="2" id="KW-0508">mRNA splicing</keyword>
<feature type="binding site" evidence="2">
    <location>
        <position position="247"/>
    </location>
    <ligand>
        <name>Zn(2+)</name>
        <dbReference type="ChEBI" id="CHEBI:29105"/>
    </ligand>
</feature>
<keyword evidence="2" id="KW-0479">Metal-binding</keyword>
<protein>
    <recommendedName>
        <fullName evidence="2">Splicing factor YJU2</fullName>
    </recommendedName>
</protein>
<keyword evidence="2" id="KW-0862">Zinc</keyword>
<comment type="similarity">
    <text evidence="2">Belongs to the CWC16 family. YJU2 subfamily.</text>
</comment>
<comment type="caution">
    <text evidence="6">The sequence shown here is derived from an EMBL/GenBank/DDBJ whole genome shotgun (WGS) entry which is preliminary data.</text>
</comment>
<keyword evidence="1" id="KW-0677">Repeat</keyword>
<keyword evidence="7" id="KW-1185">Reference proteome</keyword>
<evidence type="ECO:0000313" key="6">
    <source>
        <dbReference type="EMBL" id="OLQ13201.1"/>
    </source>
</evidence>
<evidence type="ECO:0000256" key="3">
    <source>
        <dbReference type="PROSITE-ProRule" id="PRU00708"/>
    </source>
</evidence>
<feature type="region of interest" description="Disordered" evidence="5">
    <location>
        <begin position="625"/>
        <end position="646"/>
    </location>
</feature>
<gene>
    <name evidence="6" type="primary">ccdc94</name>
    <name evidence="6" type="ORF">AK812_SmicGene2809</name>
</gene>
<keyword evidence="4" id="KW-0175">Coiled coil</keyword>
<feature type="repeat" description="PPR" evidence="3">
    <location>
        <begin position="52"/>
        <end position="86"/>
    </location>
</feature>
<keyword evidence="2" id="KW-0747">Spliceosome</keyword>
<dbReference type="GO" id="GO:0000349">
    <property type="term" value="P:generation of catalytic spliceosome for first transesterification step"/>
    <property type="evidence" value="ECO:0007669"/>
    <property type="project" value="UniProtKB-UniRule"/>
</dbReference>